<keyword evidence="8" id="KW-0539">Nucleus</keyword>
<evidence type="ECO:0000256" key="3">
    <source>
        <dbReference type="ARBA" id="ARBA00022763"/>
    </source>
</evidence>
<dbReference type="FunFam" id="3.40.50.300:FF:001293">
    <property type="entry name" value="helicase POLQ-like isoform X5"/>
    <property type="match status" value="1"/>
</dbReference>
<dbReference type="PROSITE" id="PS51192">
    <property type="entry name" value="HELICASE_ATP_BIND_1"/>
    <property type="match status" value="1"/>
</dbReference>
<dbReference type="GO" id="GO:0003676">
    <property type="term" value="F:nucleic acid binding"/>
    <property type="evidence" value="ECO:0007669"/>
    <property type="project" value="InterPro"/>
</dbReference>
<evidence type="ECO:0000259" key="12">
    <source>
        <dbReference type="PROSITE" id="PS51194"/>
    </source>
</evidence>
<keyword evidence="7" id="KW-0234">DNA repair</keyword>
<keyword evidence="3" id="KW-0227">DNA damage</keyword>
<feature type="compositionally biased region" description="Basic residues" evidence="10">
    <location>
        <begin position="12"/>
        <end position="44"/>
    </location>
</feature>
<dbReference type="GO" id="GO:0006281">
    <property type="term" value="P:DNA repair"/>
    <property type="evidence" value="ECO:0007669"/>
    <property type="project" value="UniProtKB-KW"/>
</dbReference>
<dbReference type="SMART" id="SM00487">
    <property type="entry name" value="DEXDc"/>
    <property type="match status" value="1"/>
</dbReference>
<feature type="compositionally biased region" description="Polar residues" evidence="10">
    <location>
        <begin position="168"/>
        <end position="181"/>
    </location>
</feature>
<dbReference type="RefSeq" id="XP_029282731.1">
    <property type="nucleotide sequence ID" value="XM_029426871.1"/>
</dbReference>
<dbReference type="SMART" id="SM00490">
    <property type="entry name" value="HELICc"/>
    <property type="match status" value="1"/>
</dbReference>
<dbReference type="CTD" id="113510"/>
<dbReference type="PANTHER" id="PTHR47961">
    <property type="entry name" value="DNA POLYMERASE THETA, PUTATIVE (AFU_ORTHOLOGUE AFUA_1G05260)-RELATED"/>
    <property type="match status" value="1"/>
</dbReference>
<feature type="domain" description="Helicase C-terminal" evidence="12">
    <location>
        <begin position="495"/>
        <end position="687"/>
    </location>
</feature>
<evidence type="ECO:0000256" key="10">
    <source>
        <dbReference type="SAM" id="MobiDB-lite"/>
    </source>
</evidence>
<dbReference type="FunFam" id="3.40.50.300:FF:000813">
    <property type="entry name" value="helicase POLQ-like isoform X1"/>
    <property type="match status" value="1"/>
</dbReference>
<gene>
    <name evidence="14" type="primary">helq</name>
</gene>
<reference evidence="14" key="1">
    <citation type="submission" date="2025-08" db="UniProtKB">
        <authorList>
            <consortium name="RefSeq"/>
        </authorList>
    </citation>
    <scope>IDENTIFICATION</scope>
</reference>
<dbReference type="GO" id="GO:0005524">
    <property type="term" value="F:ATP binding"/>
    <property type="evidence" value="ECO:0007669"/>
    <property type="project" value="UniProtKB-KW"/>
</dbReference>
<proteinExistence type="predicted"/>
<dbReference type="CDD" id="cd18795">
    <property type="entry name" value="SF2_C_Ski2"/>
    <property type="match status" value="1"/>
</dbReference>
<evidence type="ECO:0000256" key="1">
    <source>
        <dbReference type="ARBA" id="ARBA00004123"/>
    </source>
</evidence>
<evidence type="ECO:0000313" key="14">
    <source>
        <dbReference type="RefSeq" id="XP_029282731.1"/>
    </source>
</evidence>
<feature type="domain" description="Helicase ATP-binding" evidence="11">
    <location>
        <begin position="275"/>
        <end position="447"/>
    </location>
</feature>
<keyword evidence="2" id="KW-0547">Nucleotide-binding</keyword>
<dbReference type="Gene3D" id="3.40.50.300">
    <property type="entry name" value="P-loop containing nucleotide triphosphate hydrolases"/>
    <property type="match status" value="2"/>
</dbReference>
<dbReference type="InterPro" id="IPR036388">
    <property type="entry name" value="WH-like_DNA-bd_sf"/>
</dbReference>
<dbReference type="SUPFAM" id="SSF52540">
    <property type="entry name" value="P-loop containing nucleoside triphosphate hydrolases"/>
    <property type="match status" value="1"/>
</dbReference>
<feature type="compositionally biased region" description="Basic and acidic residues" evidence="10">
    <location>
        <begin position="1"/>
        <end position="11"/>
    </location>
</feature>
<dbReference type="PROSITE" id="PS51194">
    <property type="entry name" value="HELICASE_CTER"/>
    <property type="match status" value="1"/>
</dbReference>
<dbReference type="AlphaFoldDB" id="A0A6J2PBR8"/>
<dbReference type="InterPro" id="IPR050474">
    <property type="entry name" value="Hel308_SKI2-like"/>
</dbReference>
<feature type="compositionally biased region" description="Basic and acidic residues" evidence="10">
    <location>
        <begin position="152"/>
        <end position="167"/>
    </location>
</feature>
<dbReference type="GO" id="GO:0005634">
    <property type="term" value="C:nucleus"/>
    <property type="evidence" value="ECO:0007669"/>
    <property type="project" value="UniProtKB-SubCell"/>
</dbReference>
<keyword evidence="5" id="KW-0347">Helicase</keyword>
<feature type="region of interest" description="Disordered" evidence="10">
    <location>
        <begin position="1"/>
        <end position="53"/>
    </location>
</feature>
<name>A0A6J2PBR8_COTGO</name>
<dbReference type="PANTHER" id="PTHR47961:SF12">
    <property type="entry name" value="HELICASE POLQ-LIKE"/>
    <property type="match status" value="1"/>
</dbReference>
<dbReference type="InterPro" id="IPR027417">
    <property type="entry name" value="P-loop_NTPase"/>
</dbReference>
<evidence type="ECO:0000256" key="5">
    <source>
        <dbReference type="ARBA" id="ARBA00022806"/>
    </source>
</evidence>
<evidence type="ECO:0000256" key="9">
    <source>
        <dbReference type="ARBA" id="ARBA00048988"/>
    </source>
</evidence>
<dbReference type="InterPro" id="IPR036390">
    <property type="entry name" value="WH_DNA-bd_sf"/>
</dbReference>
<dbReference type="Gene3D" id="1.10.3380.20">
    <property type="match status" value="1"/>
</dbReference>
<evidence type="ECO:0000259" key="11">
    <source>
        <dbReference type="PROSITE" id="PS51192"/>
    </source>
</evidence>
<evidence type="ECO:0000256" key="6">
    <source>
        <dbReference type="ARBA" id="ARBA00022840"/>
    </source>
</evidence>
<dbReference type="SUPFAM" id="SSF46785">
    <property type="entry name" value="Winged helix' DNA-binding domain"/>
    <property type="match status" value="1"/>
</dbReference>
<dbReference type="CDD" id="cd18026">
    <property type="entry name" value="DEXHc_POLQ-like"/>
    <property type="match status" value="1"/>
</dbReference>
<dbReference type="FunFam" id="1.10.3380.20:FF:000002">
    <property type="entry name" value="helicase POLQ-like isoform X1"/>
    <property type="match status" value="1"/>
</dbReference>
<dbReference type="Pfam" id="PF21099">
    <property type="entry name" value="POLQ_helical"/>
    <property type="match status" value="1"/>
</dbReference>
<dbReference type="Proteomes" id="UP000504630">
    <property type="component" value="Unplaced"/>
</dbReference>
<feature type="region of interest" description="Disordered" evidence="10">
    <location>
        <begin position="150"/>
        <end position="189"/>
    </location>
</feature>
<evidence type="ECO:0000313" key="13">
    <source>
        <dbReference type="Proteomes" id="UP000504630"/>
    </source>
</evidence>
<dbReference type="SUPFAM" id="SSF158702">
    <property type="entry name" value="Sec63 N-terminal domain-like"/>
    <property type="match status" value="1"/>
</dbReference>
<dbReference type="Pfam" id="PF00271">
    <property type="entry name" value="Helicase_C"/>
    <property type="match status" value="1"/>
</dbReference>
<accession>A0A6J2PBR8</accession>
<dbReference type="InterPro" id="IPR001650">
    <property type="entry name" value="Helicase_C-like"/>
</dbReference>
<keyword evidence="4" id="KW-0378">Hydrolase</keyword>
<comment type="catalytic activity">
    <reaction evidence="9">
        <text>ATP + H2O = ADP + phosphate + H(+)</text>
        <dbReference type="Rhea" id="RHEA:13065"/>
        <dbReference type="ChEBI" id="CHEBI:15377"/>
        <dbReference type="ChEBI" id="CHEBI:15378"/>
        <dbReference type="ChEBI" id="CHEBI:30616"/>
        <dbReference type="ChEBI" id="CHEBI:43474"/>
        <dbReference type="ChEBI" id="CHEBI:456216"/>
        <dbReference type="EC" id="5.6.2.4"/>
    </reaction>
</comment>
<protein>
    <submittedName>
        <fullName evidence="14">Helicase POLQ-like isoform X4</fullName>
    </submittedName>
</protein>
<evidence type="ECO:0000256" key="4">
    <source>
        <dbReference type="ARBA" id="ARBA00022801"/>
    </source>
</evidence>
<evidence type="ECO:0000256" key="7">
    <source>
        <dbReference type="ARBA" id="ARBA00023204"/>
    </source>
</evidence>
<dbReference type="InterPro" id="IPR046931">
    <property type="entry name" value="HTH_61"/>
</dbReference>
<dbReference type="GO" id="GO:0043138">
    <property type="term" value="F:3'-5' DNA helicase activity"/>
    <property type="evidence" value="ECO:0007669"/>
    <property type="project" value="UniProtKB-EC"/>
</dbReference>
<dbReference type="GeneID" id="115005069"/>
<organism evidence="13 14">
    <name type="scientific">Cottoperca gobio</name>
    <name type="common">Frogmouth</name>
    <name type="synonym">Aphritis gobio</name>
    <dbReference type="NCBI Taxonomy" id="56716"/>
    <lineage>
        <taxon>Eukaryota</taxon>
        <taxon>Metazoa</taxon>
        <taxon>Chordata</taxon>
        <taxon>Craniata</taxon>
        <taxon>Vertebrata</taxon>
        <taxon>Euteleostomi</taxon>
        <taxon>Actinopterygii</taxon>
        <taxon>Neopterygii</taxon>
        <taxon>Teleostei</taxon>
        <taxon>Neoteleostei</taxon>
        <taxon>Acanthomorphata</taxon>
        <taxon>Eupercaria</taxon>
        <taxon>Perciformes</taxon>
        <taxon>Notothenioidei</taxon>
        <taxon>Bovichtidae</taxon>
        <taxon>Cottoperca</taxon>
    </lineage>
</organism>
<dbReference type="Pfam" id="PF00270">
    <property type="entry name" value="DEAD"/>
    <property type="match status" value="1"/>
</dbReference>
<dbReference type="InterPro" id="IPR011545">
    <property type="entry name" value="DEAD/DEAH_box_helicase_dom"/>
</dbReference>
<dbReference type="InterPro" id="IPR048960">
    <property type="entry name" value="POLQ-like_helical"/>
</dbReference>
<comment type="subcellular location">
    <subcellularLocation>
        <location evidence="1">Nucleus</location>
    </subcellularLocation>
</comment>
<dbReference type="Pfam" id="PF20470">
    <property type="entry name" value="HTH_61"/>
    <property type="match status" value="1"/>
</dbReference>
<dbReference type="Gene3D" id="1.10.10.10">
    <property type="entry name" value="Winged helix-like DNA-binding domain superfamily/Winged helix DNA-binding domain"/>
    <property type="match status" value="1"/>
</dbReference>
<evidence type="ECO:0000256" key="2">
    <source>
        <dbReference type="ARBA" id="ARBA00022741"/>
    </source>
</evidence>
<dbReference type="GO" id="GO:0016787">
    <property type="term" value="F:hydrolase activity"/>
    <property type="evidence" value="ECO:0007669"/>
    <property type="project" value="UniProtKB-KW"/>
</dbReference>
<evidence type="ECO:0000256" key="8">
    <source>
        <dbReference type="ARBA" id="ARBA00023242"/>
    </source>
</evidence>
<sequence length="953" mass="107453">MNDTGKQEIKIKRVSSRKRSRDSLHTHLRKRSRDSLHTHPRKRSRDSLHTHLTPARRHLQQCLSSTMAEIQAVEYCSDSEDLFGDYDSLLEDSSLLAKLDDVEHNERQRDVQSDFTAPRPSCADVLTDSILDDLGDDLLEDLPPSLHQFQEQVHEGAKRSRLQRADKTSTPLRNTELQRNTEGNESKVRRSVADQLKRTMLCNAASPAAVSRSAALKEAVVSEEVSVAMRAMEAVCAESTDLGPFFGLPSKVKELMSKLRGIQSLYDWQETCLNLDCVQRRKNLIYSLPTSGGKTLVAEILVLRELLCRKKDCLFILPYISLVQEKVRGLASFGLELDFMVEEYAGTKGRFPPVKRRNKRSLYIATIEKAHSLVNSLIETGRIDDLGLVVVDELHMLGDGSRGAVIEMTLAKVLYMTKATQIIGMSATLGNIRDLQTFLKAENYTNDFRPVQLREYVKLQDTIYEVDPKDEECFRFSRLLNFKYSSSLQKLDPDHIIALVTEVIPTHSCLLFCPTKKNCENVAAMICRHLKQDFLQHREAEKAVLLRELKDSGSGSVCPVLRRTVPYGLAYHHSGLTSEERKLVEEAYSNGVLCLLTCTSTLAAGINLPARRVILRSPYVATDFLKRSQYKQMVGRAGRAGIDTVGESILILQDKDRLTAKTLVCAPMENCFSNLMHDDGKGLRSLILSLVGLNITTSLDQLRDFLCGTLLYVQRRQLCVEKSLTEELRQCVHFLKDKLLITADGQTLHVTKLGKATYKGSVDLTYSNVLYKDLSKGLEGLLLNSYLHLVYLVTPYDMGSQCKPDWMLFFRQFTLLSAAEQKMSAAIGVSESFVARKAAGQTVRKSVNMEVVSRMYLALVLFSLLKETNLWNVSDRFQLSRGFIQSLLSSSSAFCCCVLHFTEELEEFWPFRALLTELTRRLSYCVTSELIPLMEVAGVMEVSLQLQLSQDEA</sequence>
<dbReference type="InterPro" id="IPR014001">
    <property type="entry name" value="Helicase_ATP-bd"/>
</dbReference>
<keyword evidence="13" id="KW-1185">Reference proteome</keyword>
<keyword evidence="6" id="KW-0067">ATP-binding</keyword>